<evidence type="ECO:0000313" key="2">
    <source>
        <dbReference type="EMBL" id="ELU00003.1"/>
    </source>
</evidence>
<dbReference type="EMBL" id="AMQN01026286">
    <property type="status" value="NOT_ANNOTATED_CDS"/>
    <property type="molecule type" value="Genomic_DNA"/>
</dbReference>
<name>R7U291_CAPTE</name>
<accession>R7U291</accession>
<sequence length="1044" mass="110182">MEEVARDLEGILEGHLKTLRAAVETGQQHRVDADKVLARAAKKLDPEPDEGSGLMGIAALDAMGESAEDHEEPQTPEHWRQLCEAVVVQLGQGAGELMDLATGDVLDLGKPGAQEQAAGRLLLGKHIKAVIGEVVNEGVDFINQRNAAQQHSAQQSDGQETGDLQPAEGTAGLIAKLPPLLTTPAVNNVCETLLSEAMKEQLVGKVKQAAGQALTAGDKGKATTDTPVAGPLAEGAAAGKHTAVGSAVDPVLRKELSELLRTGADQLTDFLKTTPYETVKGMGQDLPLQGLGDGVKWLSELVTDLFNPDKDKARSRLTAVLTGRVVKAQDEVIDHVLRRLAGEGVQAGEGETETKTTRDKLLDMVADQVPPLVAPALSGAAVEVTRSTGQPLDPQALSKVIEPFLSEQLEQGKAREERQGQDHWRQLCEAVVGELGQGAGELMDLATGDVLDLGKPGAQEQAAGRLLLGKHIKAVIGEVVNEGAGFIAQRNAAQRNAAHNNGNGQPAEGKAELIDKLPPFLTTPAVNSVCETLLSATIKEQLIGTVKQAAGQALAAGDKGKATTDTPLAGPSAEDAAAVKHTAVGSAVDQVLRKELAGMLRTGSDQLAELLKTTPYETVKEMGRKLPLQGLGDGVEWLSELVKDLFNPEPGKLDQGEVFKRLSGYGVDQLTAWVRDHKDTIQQDVKTQTRALMADVAKDLEGILDGHLETLRTAVTNGQRDKVGVVKVLEDAAEELDPELSGLAAIEAMNEKTKAREERQGQDHWRQLCEAVVGELGQGAGELMDLATGDVLDLGKPGAQELAAGRLLLGKHIKAVIGEVVNEGAGFIAQRNAAHNNGNGQPAEGKAELIEKLPPLLTTPAVNNVCETLLSEAMKEQLVGKVKQAAGQALAAGDKGKATTDTPLAGPSAEDAAAVKHTAVGSAVDQVLRKELAGMLRTGSDQLAELLKTTPYETVKEMGRKLPLQGLGDGVEWLSELVKDLFNPEPVKVRSRVIESLTGQVVNAQEEVIDRVLDWLAAEAPDTGEGEPAAVANRDKLLNIVVDR</sequence>
<feature type="region of interest" description="Disordered" evidence="1">
    <location>
        <begin position="890"/>
        <end position="910"/>
    </location>
</feature>
<gene>
    <name evidence="2" type="ORF">CAPTEDRAFT_191567</name>
</gene>
<feature type="region of interest" description="Disordered" evidence="1">
    <location>
        <begin position="147"/>
        <end position="166"/>
    </location>
</feature>
<dbReference type="Proteomes" id="UP000014760">
    <property type="component" value="Unassembled WGS sequence"/>
</dbReference>
<dbReference type="EMBL" id="AMQN01026284">
    <property type="status" value="NOT_ANNOTATED_CDS"/>
    <property type="molecule type" value="Genomic_DNA"/>
</dbReference>
<evidence type="ECO:0000313" key="3">
    <source>
        <dbReference type="EnsemblMetazoa" id="CapteP191567"/>
    </source>
</evidence>
<evidence type="ECO:0000256" key="1">
    <source>
        <dbReference type="SAM" id="MobiDB-lite"/>
    </source>
</evidence>
<evidence type="ECO:0000313" key="4">
    <source>
        <dbReference type="Proteomes" id="UP000014760"/>
    </source>
</evidence>
<feature type="compositionally biased region" description="Polar residues" evidence="1">
    <location>
        <begin position="147"/>
        <end position="159"/>
    </location>
</feature>
<proteinExistence type="predicted"/>
<dbReference type="AlphaFoldDB" id="R7U291"/>
<organism evidence="2">
    <name type="scientific">Capitella teleta</name>
    <name type="common">Polychaete worm</name>
    <dbReference type="NCBI Taxonomy" id="283909"/>
    <lineage>
        <taxon>Eukaryota</taxon>
        <taxon>Metazoa</taxon>
        <taxon>Spiralia</taxon>
        <taxon>Lophotrochozoa</taxon>
        <taxon>Annelida</taxon>
        <taxon>Polychaeta</taxon>
        <taxon>Sedentaria</taxon>
        <taxon>Scolecida</taxon>
        <taxon>Capitellidae</taxon>
        <taxon>Capitella</taxon>
    </lineage>
</organism>
<reference evidence="3" key="3">
    <citation type="submission" date="2015-06" db="UniProtKB">
        <authorList>
            <consortium name="EnsemblMetazoa"/>
        </authorList>
    </citation>
    <scope>IDENTIFICATION</scope>
</reference>
<reference evidence="2 4" key="2">
    <citation type="journal article" date="2013" name="Nature">
        <title>Insights into bilaterian evolution from three spiralian genomes.</title>
        <authorList>
            <person name="Simakov O."/>
            <person name="Marletaz F."/>
            <person name="Cho S.J."/>
            <person name="Edsinger-Gonzales E."/>
            <person name="Havlak P."/>
            <person name="Hellsten U."/>
            <person name="Kuo D.H."/>
            <person name="Larsson T."/>
            <person name="Lv J."/>
            <person name="Arendt D."/>
            <person name="Savage R."/>
            <person name="Osoegawa K."/>
            <person name="de Jong P."/>
            <person name="Grimwood J."/>
            <person name="Chapman J.A."/>
            <person name="Shapiro H."/>
            <person name="Aerts A."/>
            <person name="Otillar R.P."/>
            <person name="Terry A.Y."/>
            <person name="Boore J.L."/>
            <person name="Grigoriev I.V."/>
            <person name="Lindberg D.R."/>
            <person name="Seaver E.C."/>
            <person name="Weisblat D.A."/>
            <person name="Putnam N.H."/>
            <person name="Rokhsar D.S."/>
        </authorList>
    </citation>
    <scope>NUCLEOTIDE SEQUENCE</scope>
    <source>
        <strain evidence="2 4">I ESC-2004</strain>
    </source>
</reference>
<dbReference type="HOGENOM" id="CLU_292145_0_0_1"/>
<keyword evidence="4" id="KW-1185">Reference proteome</keyword>
<feature type="non-terminal residue" evidence="2">
    <location>
        <position position="1044"/>
    </location>
</feature>
<dbReference type="EMBL" id="AMQN01026285">
    <property type="status" value="NOT_ANNOTATED_CDS"/>
    <property type="molecule type" value="Genomic_DNA"/>
</dbReference>
<protein>
    <submittedName>
        <fullName evidence="2 3">Uncharacterized protein</fullName>
    </submittedName>
</protein>
<dbReference type="EnsemblMetazoa" id="CapteT191567">
    <property type="protein sequence ID" value="CapteP191567"/>
    <property type="gene ID" value="CapteG191567"/>
</dbReference>
<dbReference type="EMBL" id="KB306303">
    <property type="protein sequence ID" value="ELU00003.1"/>
    <property type="molecule type" value="Genomic_DNA"/>
</dbReference>
<reference evidence="4" key="1">
    <citation type="submission" date="2012-12" db="EMBL/GenBank/DDBJ databases">
        <authorList>
            <person name="Hellsten U."/>
            <person name="Grimwood J."/>
            <person name="Chapman J.A."/>
            <person name="Shapiro H."/>
            <person name="Aerts A."/>
            <person name="Otillar R.P."/>
            <person name="Terry A.Y."/>
            <person name="Boore J.L."/>
            <person name="Simakov O."/>
            <person name="Marletaz F."/>
            <person name="Cho S.-J."/>
            <person name="Edsinger-Gonzales E."/>
            <person name="Havlak P."/>
            <person name="Kuo D.-H."/>
            <person name="Larsson T."/>
            <person name="Lv J."/>
            <person name="Arendt D."/>
            <person name="Savage R."/>
            <person name="Osoegawa K."/>
            <person name="de Jong P."/>
            <person name="Lindberg D.R."/>
            <person name="Seaver E.C."/>
            <person name="Weisblat D.A."/>
            <person name="Putnam N.H."/>
            <person name="Grigoriev I.V."/>
            <person name="Rokhsar D.S."/>
        </authorList>
    </citation>
    <scope>NUCLEOTIDE SEQUENCE</scope>
    <source>
        <strain evidence="4">I ESC-2004</strain>
    </source>
</reference>